<dbReference type="PANTHER" id="PTHR30250:SF10">
    <property type="entry name" value="LIPOPOLYSACCHARIDE BIOSYNTHESIS PROTEIN WZXC"/>
    <property type="match status" value="1"/>
</dbReference>
<keyword evidence="6 7" id="KW-0472">Membrane</keyword>
<feature type="transmembrane region" description="Helical" evidence="7">
    <location>
        <begin position="173"/>
        <end position="193"/>
    </location>
</feature>
<dbReference type="STRING" id="873513.HMPREF6485_1043"/>
<comment type="subcellular location">
    <subcellularLocation>
        <location evidence="1">Cell membrane</location>
        <topology evidence="1">Multi-pass membrane protein</topology>
    </subcellularLocation>
</comment>
<dbReference type="CDD" id="cd13127">
    <property type="entry name" value="MATE_tuaB_like"/>
    <property type="match status" value="1"/>
</dbReference>
<feature type="transmembrane region" description="Helical" evidence="7">
    <location>
        <begin position="141"/>
        <end position="161"/>
    </location>
</feature>
<gene>
    <name evidence="8" type="ORF">HMPREF6485_1043</name>
</gene>
<protein>
    <submittedName>
        <fullName evidence="8">Polysaccharide biosynthesis protein</fullName>
    </submittedName>
</protein>
<keyword evidence="4 7" id="KW-0812">Transmembrane</keyword>
<keyword evidence="9" id="KW-1185">Reference proteome</keyword>
<dbReference type="GO" id="GO:0005886">
    <property type="term" value="C:plasma membrane"/>
    <property type="evidence" value="ECO:0007669"/>
    <property type="project" value="UniProtKB-SubCell"/>
</dbReference>
<feature type="transmembrane region" description="Helical" evidence="7">
    <location>
        <begin position="314"/>
        <end position="337"/>
    </location>
</feature>
<dbReference type="Proteomes" id="UP000003112">
    <property type="component" value="Unassembled WGS sequence"/>
</dbReference>
<organism evidence="8 9">
    <name type="scientific">Segatella buccae ATCC 33574</name>
    <dbReference type="NCBI Taxonomy" id="873513"/>
    <lineage>
        <taxon>Bacteria</taxon>
        <taxon>Pseudomonadati</taxon>
        <taxon>Bacteroidota</taxon>
        <taxon>Bacteroidia</taxon>
        <taxon>Bacteroidales</taxon>
        <taxon>Prevotellaceae</taxon>
        <taxon>Segatella</taxon>
    </lineage>
</organism>
<dbReference type="PANTHER" id="PTHR30250">
    <property type="entry name" value="PST FAMILY PREDICTED COLANIC ACID TRANSPORTER"/>
    <property type="match status" value="1"/>
</dbReference>
<evidence type="ECO:0000256" key="1">
    <source>
        <dbReference type="ARBA" id="ARBA00004651"/>
    </source>
</evidence>
<feature type="transmembrane region" description="Helical" evidence="7">
    <location>
        <begin position="380"/>
        <end position="399"/>
    </location>
</feature>
<evidence type="ECO:0000313" key="9">
    <source>
        <dbReference type="Proteomes" id="UP000003112"/>
    </source>
</evidence>
<feature type="transmembrane region" description="Helical" evidence="7">
    <location>
        <begin position="68"/>
        <end position="86"/>
    </location>
</feature>
<dbReference type="InterPro" id="IPR050833">
    <property type="entry name" value="Poly_Biosynth_Transport"/>
</dbReference>
<dbReference type="eggNOG" id="COG2244">
    <property type="taxonomic scope" value="Bacteria"/>
</dbReference>
<comment type="caution">
    <text evidence="8">The sequence shown here is derived from an EMBL/GenBank/DDBJ whole genome shotgun (WGS) entry which is preliminary data.</text>
</comment>
<evidence type="ECO:0000256" key="3">
    <source>
        <dbReference type="ARBA" id="ARBA00022475"/>
    </source>
</evidence>
<feature type="transmembrane region" description="Helical" evidence="7">
    <location>
        <begin position="405"/>
        <end position="425"/>
    </location>
</feature>
<sequence>MKDKSNQNLLNFKQIVLFLHDKYILMTETLKDKTAKGLFWGAMNNGTTQILNIIIGIILARLLSLSDYGIIGVLTIFTLIAGNLQSSGFTQALVNLKHPTDNDYNSVFWFNVIASLSIYTVLFFCAPLIASFFHQPCLTELSRFVFLSFVISSLGIVQNAYMLKNMMNKEIAIAGFVALVASGIIGVTLAYNGQAYWSLAWQQIAYITVLNIGRYHYTGWRPSLHIDFGPVKTMFGFSVKLLVPNIINTVSNNILTFIFGHLFPIREVGNYSQAYNWDTKANSFVSGTIGQIAQPVLASVNEDKGRETGVFRKMLRFTAFLSFPLMFGLTLVAHEFILVTIHEKWLDSVPLLQILSISGAFVPFYTLYQNLAISNGRSDIYLWCNISQIILLIILILLFHRYGMIVMVAAYSTFTIAWLSVWHTFTRKIIGLRFWDALKDILPFMFAAAATMTATYFITRGIENLYLLLSVRVLIAGCLYVGIMKICKVKMLDECLAFVRKKKKQI</sequence>
<dbReference type="Pfam" id="PF13440">
    <property type="entry name" value="Polysacc_synt_3"/>
    <property type="match status" value="1"/>
</dbReference>
<evidence type="ECO:0000256" key="2">
    <source>
        <dbReference type="ARBA" id="ARBA00007430"/>
    </source>
</evidence>
<evidence type="ECO:0000256" key="6">
    <source>
        <dbReference type="ARBA" id="ARBA00023136"/>
    </source>
</evidence>
<feature type="transmembrane region" description="Helical" evidence="7">
    <location>
        <begin position="465"/>
        <end position="483"/>
    </location>
</feature>
<evidence type="ECO:0000313" key="8">
    <source>
        <dbReference type="EMBL" id="EFU30984.1"/>
    </source>
</evidence>
<keyword evidence="5 7" id="KW-1133">Transmembrane helix</keyword>
<name>E6K637_9BACT</name>
<keyword evidence="3" id="KW-1003">Cell membrane</keyword>
<feature type="transmembrane region" description="Helical" evidence="7">
    <location>
        <begin position="38"/>
        <end position="62"/>
    </location>
</feature>
<evidence type="ECO:0000256" key="4">
    <source>
        <dbReference type="ARBA" id="ARBA00022692"/>
    </source>
</evidence>
<evidence type="ECO:0000256" key="7">
    <source>
        <dbReference type="SAM" id="Phobius"/>
    </source>
</evidence>
<dbReference type="AlphaFoldDB" id="E6K637"/>
<feature type="transmembrane region" description="Helical" evidence="7">
    <location>
        <begin position="107"/>
        <end position="129"/>
    </location>
</feature>
<reference evidence="8 9" key="1">
    <citation type="submission" date="2010-10" db="EMBL/GenBank/DDBJ databases">
        <authorList>
            <person name="Muzny D."/>
            <person name="Qin X."/>
            <person name="Deng J."/>
            <person name="Jiang H."/>
            <person name="Liu Y."/>
            <person name="Qu J."/>
            <person name="Song X.-Z."/>
            <person name="Zhang L."/>
            <person name="Thornton R."/>
            <person name="Coyle M."/>
            <person name="Francisco L."/>
            <person name="Jackson L."/>
            <person name="Javaid M."/>
            <person name="Korchina V."/>
            <person name="Kovar C."/>
            <person name="Mata R."/>
            <person name="Mathew T."/>
            <person name="Ngo R."/>
            <person name="Nguyen L."/>
            <person name="Nguyen N."/>
            <person name="Okwuonu G."/>
            <person name="Ongeri F."/>
            <person name="Pham C."/>
            <person name="Simmons D."/>
            <person name="Wilczek-Boney K."/>
            <person name="Hale W."/>
            <person name="Jakkamsetti A."/>
            <person name="Pham P."/>
            <person name="Ruth R."/>
            <person name="San Lucas F."/>
            <person name="Warren J."/>
            <person name="Zhang J."/>
            <person name="Zhao Z."/>
            <person name="Zhou C."/>
            <person name="Zhu D."/>
            <person name="Lee S."/>
            <person name="Bess C."/>
            <person name="Blankenburg K."/>
            <person name="Forbes L."/>
            <person name="Fu Q."/>
            <person name="Gubbala S."/>
            <person name="Hirani K."/>
            <person name="Jayaseelan J.C."/>
            <person name="Lara F."/>
            <person name="Munidasa M."/>
            <person name="Palculict T."/>
            <person name="Patil S."/>
            <person name="Pu L.-L."/>
            <person name="Saada N."/>
            <person name="Tang L."/>
            <person name="Weissenberger G."/>
            <person name="Zhu Y."/>
            <person name="Hemphill L."/>
            <person name="Shang Y."/>
            <person name="Youmans B."/>
            <person name="Ayvaz T."/>
            <person name="Ross M."/>
            <person name="Santibanez J."/>
            <person name="Aqrawi P."/>
            <person name="Gross S."/>
            <person name="Joshi V."/>
            <person name="Fowler G."/>
            <person name="Nazareth L."/>
            <person name="Reid J."/>
            <person name="Worley K."/>
            <person name="Petrosino J."/>
            <person name="Highlander S."/>
            <person name="Gibbs R."/>
        </authorList>
    </citation>
    <scope>NUCLEOTIDE SEQUENCE [LARGE SCALE GENOMIC DNA]</scope>
    <source>
        <strain evidence="8 9">ATCC 33574</strain>
    </source>
</reference>
<dbReference type="EMBL" id="AEPD01000021">
    <property type="protein sequence ID" value="EFU30984.1"/>
    <property type="molecule type" value="Genomic_DNA"/>
</dbReference>
<comment type="similarity">
    <text evidence="2">Belongs to the polysaccharide synthase family.</text>
</comment>
<accession>E6K637</accession>
<feature type="transmembrane region" description="Helical" evidence="7">
    <location>
        <begin position="437"/>
        <end position="459"/>
    </location>
</feature>
<evidence type="ECO:0000256" key="5">
    <source>
        <dbReference type="ARBA" id="ARBA00022989"/>
    </source>
</evidence>
<proteinExistence type="inferred from homology"/>
<dbReference type="HOGENOM" id="CLU_026911_5_2_10"/>
<feature type="transmembrane region" description="Helical" evidence="7">
    <location>
        <begin position="349"/>
        <end position="368"/>
    </location>
</feature>